<dbReference type="Proteomes" id="UP001642483">
    <property type="component" value="Unassembled WGS sequence"/>
</dbReference>
<keyword evidence="3" id="KW-1185">Reference proteome</keyword>
<dbReference type="EMBL" id="CAWYQH010000001">
    <property type="protein sequence ID" value="CAK8671982.1"/>
    <property type="molecule type" value="Genomic_DNA"/>
</dbReference>
<feature type="region of interest" description="Disordered" evidence="1">
    <location>
        <begin position="1"/>
        <end position="52"/>
    </location>
</feature>
<feature type="compositionally biased region" description="Basic and acidic residues" evidence="1">
    <location>
        <begin position="13"/>
        <end position="27"/>
    </location>
</feature>
<name>A0ABP0EX10_CLALP</name>
<accession>A0ABP0EX10</accession>
<proteinExistence type="predicted"/>
<protein>
    <submittedName>
        <fullName evidence="2">Uncharacterized protein</fullName>
    </submittedName>
</protein>
<comment type="caution">
    <text evidence="2">The sequence shown here is derived from an EMBL/GenBank/DDBJ whole genome shotgun (WGS) entry which is preliminary data.</text>
</comment>
<evidence type="ECO:0000313" key="3">
    <source>
        <dbReference type="Proteomes" id="UP001642483"/>
    </source>
</evidence>
<feature type="compositionally biased region" description="Basic residues" evidence="1">
    <location>
        <begin position="1"/>
        <end position="12"/>
    </location>
</feature>
<reference evidence="2 3" key="1">
    <citation type="submission" date="2024-02" db="EMBL/GenBank/DDBJ databases">
        <authorList>
            <person name="Daric V."/>
            <person name="Darras S."/>
        </authorList>
    </citation>
    <scope>NUCLEOTIDE SEQUENCE [LARGE SCALE GENOMIC DNA]</scope>
</reference>
<evidence type="ECO:0000256" key="1">
    <source>
        <dbReference type="SAM" id="MobiDB-lite"/>
    </source>
</evidence>
<evidence type="ECO:0000313" key="2">
    <source>
        <dbReference type="EMBL" id="CAK8671982.1"/>
    </source>
</evidence>
<sequence length="149" mass="17527">MSFISKNKRKNKAERLLSRQDSEDVPRFLEQGKSTVGYGTFRNPDEDQHVNPRAKTLWEQTETKQVVRLLGLTTPDNLGEEDTKNLLKEKKVWPFYYPDPANEKDIDCFPVDLWSQYSSEKVTTEDKPTSSTKKSFFRRFKFTRQQPKS</sequence>
<gene>
    <name evidence="2" type="ORF">CVLEPA_LOCUS995</name>
</gene>
<organism evidence="2 3">
    <name type="scientific">Clavelina lepadiformis</name>
    <name type="common">Light-bulb sea squirt</name>
    <name type="synonym">Ascidia lepadiformis</name>
    <dbReference type="NCBI Taxonomy" id="159417"/>
    <lineage>
        <taxon>Eukaryota</taxon>
        <taxon>Metazoa</taxon>
        <taxon>Chordata</taxon>
        <taxon>Tunicata</taxon>
        <taxon>Ascidiacea</taxon>
        <taxon>Aplousobranchia</taxon>
        <taxon>Clavelinidae</taxon>
        <taxon>Clavelina</taxon>
    </lineage>
</organism>